<feature type="binding site" description="axial binding residue" evidence="13">
    <location>
        <position position="517"/>
    </location>
    <ligand>
        <name>heme</name>
        <dbReference type="ChEBI" id="CHEBI:30413"/>
    </ligand>
    <ligandPart>
        <name>Fe</name>
        <dbReference type="ChEBI" id="CHEBI:18248"/>
    </ligandPart>
</feature>
<comment type="cofactor">
    <cofactor evidence="1 13">
        <name>heme</name>
        <dbReference type="ChEBI" id="CHEBI:30413"/>
    </cofactor>
</comment>
<dbReference type="GO" id="GO:0005789">
    <property type="term" value="C:endoplasmic reticulum membrane"/>
    <property type="evidence" value="ECO:0007669"/>
    <property type="project" value="UniProtKB-SubCell"/>
</dbReference>
<evidence type="ECO:0000256" key="1">
    <source>
        <dbReference type="ARBA" id="ARBA00001971"/>
    </source>
</evidence>
<evidence type="ECO:0000256" key="7">
    <source>
        <dbReference type="ARBA" id="ARBA00022824"/>
    </source>
</evidence>
<dbReference type="PROSITE" id="PS00086">
    <property type="entry name" value="CYTOCHROME_P450"/>
    <property type="match status" value="1"/>
</dbReference>
<keyword evidence="16" id="KW-1133">Transmembrane helix</keyword>
<evidence type="ECO:0000256" key="2">
    <source>
        <dbReference type="ARBA" id="ARBA00004174"/>
    </source>
</evidence>
<keyword evidence="9 14" id="KW-0560">Oxidoreductase</keyword>
<evidence type="ECO:0000256" key="4">
    <source>
        <dbReference type="ARBA" id="ARBA00010617"/>
    </source>
</evidence>
<evidence type="ECO:0000256" key="12">
    <source>
        <dbReference type="ARBA" id="ARBA00023136"/>
    </source>
</evidence>
<keyword evidence="10 13" id="KW-0408">Iron</keyword>
<comment type="similarity">
    <text evidence="4 14">Belongs to the cytochrome P450 family.</text>
</comment>
<feature type="compositionally biased region" description="Basic and acidic residues" evidence="15">
    <location>
        <begin position="294"/>
        <end position="305"/>
    </location>
</feature>
<dbReference type="InterPro" id="IPR050476">
    <property type="entry name" value="Insect_CytP450_Detox"/>
</dbReference>
<evidence type="ECO:0000256" key="11">
    <source>
        <dbReference type="ARBA" id="ARBA00023033"/>
    </source>
</evidence>
<dbReference type="PRINTS" id="PR00463">
    <property type="entry name" value="EP450I"/>
</dbReference>
<keyword evidence="7" id="KW-0256">Endoplasmic reticulum</keyword>
<evidence type="ECO:0000256" key="14">
    <source>
        <dbReference type="RuleBase" id="RU000461"/>
    </source>
</evidence>
<evidence type="ECO:0000256" key="9">
    <source>
        <dbReference type="ARBA" id="ARBA00023002"/>
    </source>
</evidence>
<keyword evidence="6 13" id="KW-0479">Metal-binding</keyword>
<evidence type="ECO:0000256" key="16">
    <source>
        <dbReference type="SAM" id="Phobius"/>
    </source>
</evidence>
<dbReference type="SUPFAM" id="SSF48264">
    <property type="entry name" value="Cytochrome P450"/>
    <property type="match status" value="1"/>
</dbReference>
<dbReference type="InterPro" id="IPR017972">
    <property type="entry name" value="Cyt_P450_CS"/>
</dbReference>
<comment type="subcellular location">
    <subcellularLocation>
        <location evidence="3">Endoplasmic reticulum membrane</location>
        <topology evidence="3">Peripheral membrane protein</topology>
    </subcellularLocation>
    <subcellularLocation>
        <location evidence="2">Microsome membrane</location>
        <topology evidence="2">Peripheral membrane protein</topology>
    </subcellularLocation>
</comment>
<dbReference type="InterPro" id="IPR001128">
    <property type="entry name" value="Cyt_P450"/>
</dbReference>
<dbReference type="PANTHER" id="PTHR24292:SF100">
    <property type="entry name" value="CYTOCHROME P450 6A16, ISOFORM B-RELATED"/>
    <property type="match status" value="1"/>
</dbReference>
<evidence type="ECO:0000313" key="17">
    <source>
        <dbReference type="EMBL" id="CAD7410740.1"/>
    </source>
</evidence>
<protein>
    <recommendedName>
        <fullName evidence="18">Cytochrome P450</fullName>
    </recommendedName>
</protein>
<proteinExistence type="inferred from homology"/>
<dbReference type="CDD" id="cd11056">
    <property type="entry name" value="CYP6-like"/>
    <property type="match status" value="1"/>
</dbReference>
<accession>A0A7R9H7K5</accession>
<feature type="region of interest" description="Disordered" evidence="15">
    <location>
        <begin position="294"/>
        <end position="313"/>
    </location>
</feature>
<evidence type="ECO:0000256" key="15">
    <source>
        <dbReference type="SAM" id="MobiDB-lite"/>
    </source>
</evidence>
<dbReference type="PANTHER" id="PTHR24292">
    <property type="entry name" value="CYTOCHROME P450"/>
    <property type="match status" value="1"/>
</dbReference>
<dbReference type="Gene3D" id="1.10.630.10">
    <property type="entry name" value="Cytochrome P450"/>
    <property type="match status" value="1"/>
</dbReference>
<sequence length="576" mass="65850">MAIITDLWVLDSVVIIIGAFVFVYVYFTAYVFTFWRRKRLPQFRPSFPFGNIKDVILQKTSMSQKFAEIYSQFKHQKVYGIYLMHRPALLVCDPDIIRDVLVKDFSHFHDRGIVVDEELDPLTAHLFSLGGQRWKQLRTKLTPTFTSGKMKMMFPVLTKCGEQLRALVAEHVAIGDAVEVKDIVARYTTDVIASCAFGVHCHCLVNPDAEFRAWGRKIFHDSSLGGVKRLLFFALPSLAFRLKLRVFPKDVSDYFRLMVRDTVEYREENLMERNDFMQLLINLKNHDNVKVDETNKTSKASEKGKWLSPTPVGTSPRNHTYNPTLLPPPPNIHVLSLLPFIHVCGKIFVSTILCSSGEIPHLTVDEMAAQAFVFFIGGFETSSTTISYTLYELAMNLILQAKLQAEIDFMLDKHGGEITYEAVQGMEYLDKVVNETLRKYPPIPLLNRECSKDYKIPGTEVVLQKGIPIVVPILGLHHDPEYYPDPEKYDPERFTKEAVKGRPSLAYLPFGEGPRMCIGMRFGLTQTKVALVMLLSKYNFWKSPKTDIPLKMNPKTFVYANLGGIFLRVTHREKSK</sequence>
<dbReference type="InterPro" id="IPR002401">
    <property type="entry name" value="Cyt_P450_E_grp-I"/>
</dbReference>
<name>A0A7R9H7K5_TIMPO</name>
<dbReference type="EMBL" id="OD004942">
    <property type="protein sequence ID" value="CAD7410740.1"/>
    <property type="molecule type" value="Genomic_DNA"/>
</dbReference>
<keyword evidence="5 13" id="KW-0349">Heme</keyword>
<dbReference type="PRINTS" id="PR00385">
    <property type="entry name" value="P450"/>
</dbReference>
<dbReference type="GO" id="GO:0005506">
    <property type="term" value="F:iron ion binding"/>
    <property type="evidence" value="ECO:0007669"/>
    <property type="project" value="InterPro"/>
</dbReference>
<dbReference type="GO" id="GO:0004497">
    <property type="term" value="F:monooxygenase activity"/>
    <property type="evidence" value="ECO:0007669"/>
    <property type="project" value="UniProtKB-KW"/>
</dbReference>
<dbReference type="GO" id="GO:0020037">
    <property type="term" value="F:heme binding"/>
    <property type="evidence" value="ECO:0007669"/>
    <property type="project" value="InterPro"/>
</dbReference>
<feature type="transmembrane region" description="Helical" evidence="16">
    <location>
        <begin position="12"/>
        <end position="35"/>
    </location>
</feature>
<keyword evidence="16" id="KW-0812">Transmembrane</keyword>
<dbReference type="InterPro" id="IPR036396">
    <property type="entry name" value="Cyt_P450_sf"/>
</dbReference>
<dbReference type="Pfam" id="PF00067">
    <property type="entry name" value="p450"/>
    <property type="match status" value="2"/>
</dbReference>
<evidence type="ECO:0000256" key="8">
    <source>
        <dbReference type="ARBA" id="ARBA00022848"/>
    </source>
</evidence>
<dbReference type="GO" id="GO:0016705">
    <property type="term" value="F:oxidoreductase activity, acting on paired donors, with incorporation or reduction of molecular oxygen"/>
    <property type="evidence" value="ECO:0007669"/>
    <property type="project" value="InterPro"/>
</dbReference>
<keyword evidence="11 14" id="KW-0503">Monooxygenase</keyword>
<organism evidence="17">
    <name type="scientific">Timema poppense</name>
    <name type="common">Walking stick</name>
    <dbReference type="NCBI Taxonomy" id="170557"/>
    <lineage>
        <taxon>Eukaryota</taxon>
        <taxon>Metazoa</taxon>
        <taxon>Ecdysozoa</taxon>
        <taxon>Arthropoda</taxon>
        <taxon>Hexapoda</taxon>
        <taxon>Insecta</taxon>
        <taxon>Pterygota</taxon>
        <taxon>Neoptera</taxon>
        <taxon>Polyneoptera</taxon>
        <taxon>Phasmatodea</taxon>
        <taxon>Timematodea</taxon>
        <taxon>Timematoidea</taxon>
        <taxon>Timematidae</taxon>
        <taxon>Timema</taxon>
    </lineage>
</organism>
<evidence type="ECO:0000256" key="6">
    <source>
        <dbReference type="ARBA" id="ARBA00022723"/>
    </source>
</evidence>
<evidence type="ECO:0000256" key="13">
    <source>
        <dbReference type="PIRSR" id="PIRSR602401-1"/>
    </source>
</evidence>
<gene>
    <name evidence="17" type="ORF">TPSB3V08_LOCUS7520</name>
</gene>
<dbReference type="AlphaFoldDB" id="A0A7R9H7K5"/>
<keyword evidence="12 16" id="KW-0472">Membrane</keyword>
<evidence type="ECO:0000256" key="3">
    <source>
        <dbReference type="ARBA" id="ARBA00004406"/>
    </source>
</evidence>
<evidence type="ECO:0000256" key="5">
    <source>
        <dbReference type="ARBA" id="ARBA00022617"/>
    </source>
</evidence>
<keyword evidence="8" id="KW-0492">Microsome</keyword>
<evidence type="ECO:0000256" key="10">
    <source>
        <dbReference type="ARBA" id="ARBA00023004"/>
    </source>
</evidence>
<evidence type="ECO:0008006" key="18">
    <source>
        <dbReference type="Google" id="ProtNLM"/>
    </source>
</evidence>
<reference evidence="17" key="1">
    <citation type="submission" date="2020-11" db="EMBL/GenBank/DDBJ databases">
        <authorList>
            <person name="Tran Van P."/>
        </authorList>
    </citation>
    <scope>NUCLEOTIDE SEQUENCE</scope>
</reference>